<feature type="signal peptide" evidence="1">
    <location>
        <begin position="1"/>
        <end position="24"/>
    </location>
</feature>
<dbReference type="EMBL" id="CP116221">
    <property type="protein sequence ID" value="WCO02733.1"/>
    <property type="molecule type" value="Genomic_DNA"/>
</dbReference>
<evidence type="ECO:0008006" key="4">
    <source>
        <dbReference type="Google" id="ProtNLM"/>
    </source>
</evidence>
<evidence type="ECO:0000313" key="2">
    <source>
        <dbReference type="EMBL" id="WCO02733.1"/>
    </source>
</evidence>
<sequence>MKTILKTIALVVFLFIGQITTAQEQETKSFNEVVTQNPTAEEDLKIVTDYLDAVINNKMDIVDNLLSDTYVNNGPSNGESSTKAEEIASWKDIHKIRTNQKNEYVVNTWRVLEGDYKGHWVSIWGTYTFTQDGADIILPYQYTAMVENGKIQKSVIYYDNLAIAKAMGYTLTPPKKKE</sequence>
<keyword evidence="3" id="KW-1185">Reference proteome</keyword>
<accession>A0ABY7S0B3</accession>
<proteinExistence type="predicted"/>
<organism evidence="2 3">
    <name type="scientific">Psychroserpens ponticola</name>
    <dbReference type="NCBI Taxonomy" id="2932268"/>
    <lineage>
        <taxon>Bacteria</taxon>
        <taxon>Pseudomonadati</taxon>
        <taxon>Bacteroidota</taxon>
        <taxon>Flavobacteriia</taxon>
        <taxon>Flavobacteriales</taxon>
        <taxon>Flavobacteriaceae</taxon>
        <taxon>Psychroserpens</taxon>
    </lineage>
</organism>
<evidence type="ECO:0000256" key="1">
    <source>
        <dbReference type="SAM" id="SignalP"/>
    </source>
</evidence>
<dbReference type="SUPFAM" id="SSF54427">
    <property type="entry name" value="NTF2-like"/>
    <property type="match status" value="1"/>
</dbReference>
<dbReference type="RefSeq" id="WP_249995498.1">
    <property type="nucleotide sequence ID" value="NZ_CP116221.1"/>
</dbReference>
<protein>
    <recommendedName>
        <fullName evidence="4">Nuclear transport factor 2 family protein</fullName>
    </recommendedName>
</protein>
<reference evidence="2 3" key="1">
    <citation type="submission" date="2023-01" db="EMBL/GenBank/DDBJ databases">
        <title>Psychroserpens ponticola sp. nov., isolated from seawater.</title>
        <authorList>
            <person name="Kristyanto S."/>
            <person name="Jung J."/>
            <person name="Kim J.M."/>
            <person name="Jeon C.O."/>
        </authorList>
    </citation>
    <scope>NUCLEOTIDE SEQUENCE [LARGE SCALE GENOMIC DNA]</scope>
    <source>
        <strain evidence="2 3">MSW6</strain>
    </source>
</reference>
<keyword evidence="1" id="KW-0732">Signal</keyword>
<dbReference type="InterPro" id="IPR032710">
    <property type="entry name" value="NTF2-like_dom_sf"/>
</dbReference>
<gene>
    <name evidence="2" type="ORF">MUN68_004360</name>
</gene>
<evidence type="ECO:0000313" key="3">
    <source>
        <dbReference type="Proteomes" id="UP001202717"/>
    </source>
</evidence>
<name>A0ABY7S0B3_9FLAO</name>
<dbReference type="Proteomes" id="UP001202717">
    <property type="component" value="Chromosome"/>
</dbReference>
<dbReference type="Gene3D" id="3.10.450.50">
    <property type="match status" value="1"/>
</dbReference>
<feature type="chain" id="PRO_5045151016" description="Nuclear transport factor 2 family protein" evidence="1">
    <location>
        <begin position="25"/>
        <end position="178"/>
    </location>
</feature>